<feature type="transmembrane region" description="Helical" evidence="9">
    <location>
        <begin position="62"/>
        <end position="82"/>
    </location>
</feature>
<dbReference type="PANTHER" id="PTHR48022:SF62">
    <property type="entry name" value="HEXOSE CARRIER PROTEIN"/>
    <property type="match status" value="1"/>
</dbReference>
<comment type="subcellular location">
    <subcellularLocation>
        <location evidence="1">Membrane</location>
        <topology evidence="1">Multi-pass membrane protein</topology>
    </subcellularLocation>
</comment>
<keyword evidence="3 7" id="KW-0813">Transport</keyword>
<dbReference type="GO" id="GO:0005351">
    <property type="term" value="F:carbohydrate:proton symporter activity"/>
    <property type="evidence" value="ECO:0007669"/>
    <property type="project" value="TreeGrafter"/>
</dbReference>
<dbReference type="Proteomes" id="UP000186955">
    <property type="component" value="Unassembled WGS sequence"/>
</dbReference>
<dbReference type="PRINTS" id="PR00171">
    <property type="entry name" value="SUGRTRNSPORT"/>
</dbReference>
<gene>
    <name evidence="11" type="ORF">PENSUB_1447</name>
</gene>
<feature type="transmembrane region" description="Helical" evidence="9">
    <location>
        <begin position="94"/>
        <end position="112"/>
    </location>
</feature>
<dbReference type="PROSITE" id="PS50850">
    <property type="entry name" value="MFS"/>
    <property type="match status" value="1"/>
</dbReference>
<dbReference type="InterPro" id="IPR005828">
    <property type="entry name" value="MFS_sugar_transport-like"/>
</dbReference>
<protein>
    <submittedName>
        <fullName evidence="11">Sugar transporter STL1</fullName>
    </submittedName>
</protein>
<feature type="transmembrane region" description="Helical" evidence="9">
    <location>
        <begin position="21"/>
        <end position="42"/>
    </location>
</feature>
<evidence type="ECO:0000256" key="6">
    <source>
        <dbReference type="ARBA" id="ARBA00023136"/>
    </source>
</evidence>
<dbReference type="Pfam" id="PF00083">
    <property type="entry name" value="Sugar_tr"/>
    <property type="match status" value="1"/>
</dbReference>
<feature type="transmembrane region" description="Helical" evidence="9">
    <location>
        <begin position="368"/>
        <end position="395"/>
    </location>
</feature>
<sequence>MIHTNMIHTFGGLTDDRLNTAIAFFAGCSFFLFGYDMGYMGSVLTQRSFIETIPSTATDPNIQGISVGIFEIGCLLGALSLLEIGDRLGRRRTVLLGQALILVGGLLQASAFGLPQFLVGRVVAGVGLGLEVATVPPWQSECAKPKSRGYFVMLEGALCSFGVMTSFWVGYAFLRGVGDEYQVSWRMIVGIQCIIAAVVFVGVFFLPESPRWLLKHGYKEDAYLVLGALLGLPTSSVEVEEAAQLILTSIEAQKGDQPFRYKELFTNDRNQNFKRMMLGIFVQGAQQISGINVCNTYVIVILTKQLGLSAEKAQLLAGANGTQYFLFTFLAIVFIERVGRRKMLIFAATGQGACFFMLPFLLRSPSKAAQAVAIACIFLFNTFFGLAWVGIPFLYNAEVTPLRIRAPANAIGTASNWIFCFITLMIAPVGFKNIHYWLYMVFAIINLSFVPITYFFVAETAGRSLEDMDLIFAKAHHERRSPVAVAREFKDVHADVHQARVVLGLDDTGTNTPSSSNEMSESKGNAAVPTAEHGEVV</sequence>
<feature type="domain" description="Major facilitator superfamily (MFS) profile" evidence="10">
    <location>
        <begin position="22"/>
        <end position="461"/>
    </location>
</feature>
<evidence type="ECO:0000256" key="5">
    <source>
        <dbReference type="ARBA" id="ARBA00022989"/>
    </source>
</evidence>
<feature type="transmembrane region" description="Helical" evidence="9">
    <location>
        <begin position="315"/>
        <end position="335"/>
    </location>
</feature>
<evidence type="ECO:0000259" key="10">
    <source>
        <dbReference type="PROSITE" id="PS50850"/>
    </source>
</evidence>
<organism evidence="11 12">
    <name type="scientific">Penicillium subrubescens</name>
    <dbReference type="NCBI Taxonomy" id="1316194"/>
    <lineage>
        <taxon>Eukaryota</taxon>
        <taxon>Fungi</taxon>
        <taxon>Dikarya</taxon>
        <taxon>Ascomycota</taxon>
        <taxon>Pezizomycotina</taxon>
        <taxon>Eurotiomycetes</taxon>
        <taxon>Eurotiomycetidae</taxon>
        <taxon>Eurotiales</taxon>
        <taxon>Aspergillaceae</taxon>
        <taxon>Penicillium</taxon>
    </lineage>
</organism>
<dbReference type="PROSITE" id="PS00216">
    <property type="entry name" value="SUGAR_TRANSPORT_1"/>
    <property type="match status" value="1"/>
</dbReference>
<evidence type="ECO:0000256" key="9">
    <source>
        <dbReference type="SAM" id="Phobius"/>
    </source>
</evidence>
<evidence type="ECO:0000313" key="12">
    <source>
        <dbReference type="Proteomes" id="UP000186955"/>
    </source>
</evidence>
<dbReference type="AlphaFoldDB" id="A0A1Q5UKA2"/>
<keyword evidence="5 9" id="KW-1133">Transmembrane helix</keyword>
<feature type="transmembrane region" description="Helical" evidence="9">
    <location>
        <begin position="436"/>
        <end position="457"/>
    </location>
</feature>
<feature type="transmembrane region" description="Helical" evidence="9">
    <location>
        <begin position="150"/>
        <end position="173"/>
    </location>
</feature>
<dbReference type="GO" id="GO:0016020">
    <property type="term" value="C:membrane"/>
    <property type="evidence" value="ECO:0007669"/>
    <property type="project" value="UniProtKB-SubCell"/>
</dbReference>
<keyword evidence="4 9" id="KW-0812">Transmembrane</keyword>
<dbReference type="NCBIfam" id="TIGR00879">
    <property type="entry name" value="SP"/>
    <property type="match status" value="1"/>
</dbReference>
<dbReference type="SUPFAM" id="SSF103473">
    <property type="entry name" value="MFS general substrate transporter"/>
    <property type="match status" value="1"/>
</dbReference>
<evidence type="ECO:0000256" key="1">
    <source>
        <dbReference type="ARBA" id="ARBA00004141"/>
    </source>
</evidence>
<accession>A0A1Q5UKA2</accession>
<dbReference type="InterPro" id="IPR003663">
    <property type="entry name" value="Sugar/inositol_transpt"/>
</dbReference>
<name>A0A1Q5UKA2_9EURO</name>
<comment type="caution">
    <text evidence="11">The sequence shown here is derived from an EMBL/GenBank/DDBJ whole genome shotgun (WGS) entry which is preliminary data.</text>
</comment>
<feature type="compositionally biased region" description="Polar residues" evidence="8">
    <location>
        <begin position="508"/>
        <end position="523"/>
    </location>
</feature>
<dbReference type="InterPro" id="IPR036259">
    <property type="entry name" value="MFS_trans_sf"/>
</dbReference>
<dbReference type="Gene3D" id="1.20.1250.20">
    <property type="entry name" value="MFS general substrate transporter like domains"/>
    <property type="match status" value="1"/>
</dbReference>
<keyword evidence="11" id="KW-0762">Sugar transport</keyword>
<dbReference type="EMBL" id="MNBE01000171">
    <property type="protein sequence ID" value="OKP12900.1"/>
    <property type="molecule type" value="Genomic_DNA"/>
</dbReference>
<evidence type="ECO:0000256" key="7">
    <source>
        <dbReference type="RuleBase" id="RU003346"/>
    </source>
</evidence>
<feature type="transmembrane region" description="Helical" evidence="9">
    <location>
        <begin position="407"/>
        <end position="430"/>
    </location>
</feature>
<feature type="transmembrane region" description="Helical" evidence="9">
    <location>
        <begin position="344"/>
        <end position="362"/>
    </location>
</feature>
<feature type="transmembrane region" description="Helical" evidence="9">
    <location>
        <begin position="278"/>
        <end position="303"/>
    </location>
</feature>
<reference evidence="11 12" key="1">
    <citation type="submission" date="2016-10" db="EMBL/GenBank/DDBJ databases">
        <title>Genome sequence of the ascomycete fungus Penicillium subrubescens.</title>
        <authorList>
            <person name="De Vries R.P."/>
            <person name="Peng M."/>
            <person name="Dilokpimol A."/>
            <person name="Hilden K."/>
            <person name="Makela M.R."/>
            <person name="Grigoriev I."/>
            <person name="Riley R."/>
            <person name="Granchi Z."/>
        </authorList>
    </citation>
    <scope>NUCLEOTIDE SEQUENCE [LARGE SCALE GENOMIC DNA]</scope>
    <source>
        <strain evidence="11 12">CBS 132785</strain>
    </source>
</reference>
<evidence type="ECO:0000313" key="11">
    <source>
        <dbReference type="EMBL" id="OKP12900.1"/>
    </source>
</evidence>
<proteinExistence type="inferred from homology"/>
<dbReference type="InterPro" id="IPR005829">
    <property type="entry name" value="Sugar_transporter_CS"/>
</dbReference>
<comment type="similarity">
    <text evidence="2 7">Belongs to the major facilitator superfamily. Sugar transporter (TC 2.A.1.1) family.</text>
</comment>
<feature type="transmembrane region" description="Helical" evidence="9">
    <location>
        <begin position="185"/>
        <end position="206"/>
    </location>
</feature>
<keyword evidence="12" id="KW-1185">Reference proteome</keyword>
<feature type="transmembrane region" description="Helical" evidence="9">
    <location>
        <begin position="118"/>
        <end position="138"/>
    </location>
</feature>
<evidence type="ECO:0000256" key="2">
    <source>
        <dbReference type="ARBA" id="ARBA00010992"/>
    </source>
</evidence>
<dbReference type="PANTHER" id="PTHR48022">
    <property type="entry name" value="PLASTIDIC GLUCOSE TRANSPORTER 4"/>
    <property type="match status" value="1"/>
</dbReference>
<evidence type="ECO:0000256" key="8">
    <source>
        <dbReference type="SAM" id="MobiDB-lite"/>
    </source>
</evidence>
<dbReference type="InterPro" id="IPR050360">
    <property type="entry name" value="MFS_Sugar_Transporters"/>
</dbReference>
<evidence type="ECO:0000256" key="3">
    <source>
        <dbReference type="ARBA" id="ARBA00022448"/>
    </source>
</evidence>
<feature type="region of interest" description="Disordered" evidence="8">
    <location>
        <begin position="505"/>
        <end position="537"/>
    </location>
</feature>
<evidence type="ECO:0000256" key="4">
    <source>
        <dbReference type="ARBA" id="ARBA00022692"/>
    </source>
</evidence>
<dbReference type="OrthoDB" id="6612291at2759"/>
<dbReference type="InterPro" id="IPR020846">
    <property type="entry name" value="MFS_dom"/>
</dbReference>
<keyword evidence="6 9" id="KW-0472">Membrane</keyword>